<feature type="domain" description="VOC" evidence="1">
    <location>
        <begin position="3"/>
        <end position="127"/>
    </location>
</feature>
<evidence type="ECO:0000259" key="1">
    <source>
        <dbReference type="PROSITE" id="PS51819"/>
    </source>
</evidence>
<dbReference type="GO" id="GO:0016829">
    <property type="term" value="F:lyase activity"/>
    <property type="evidence" value="ECO:0007669"/>
    <property type="project" value="UniProtKB-KW"/>
</dbReference>
<dbReference type="PROSITE" id="PS51819">
    <property type="entry name" value="VOC"/>
    <property type="match status" value="1"/>
</dbReference>
<name>A0A942E962_9HYPH</name>
<evidence type="ECO:0000313" key="2">
    <source>
        <dbReference type="EMBL" id="MBS3850400.1"/>
    </source>
</evidence>
<dbReference type="InterPro" id="IPR053863">
    <property type="entry name" value="Glyoxy/Ble-like_N"/>
</dbReference>
<keyword evidence="3" id="KW-1185">Reference proteome</keyword>
<dbReference type="InterPro" id="IPR029068">
    <property type="entry name" value="Glyas_Bleomycin-R_OHBP_Dase"/>
</dbReference>
<accession>A0A942E962</accession>
<sequence length="135" mass="14944">MSAMIFVNLPVTDLDAAMAYYKAIGFDHNPQFTDETAACIVISDTIFVMLLTHDKFKQFSPLPIPDPKAQTQALYALSRDSRAAVDAIAEAGLKAGGSEIRPAQDMGFMYSRAIADLDGHVWEHMWMDMAQMPQD</sequence>
<dbReference type="EMBL" id="JAGXTP010000003">
    <property type="protein sequence ID" value="MBS3850400.1"/>
    <property type="molecule type" value="Genomic_DNA"/>
</dbReference>
<comment type="caution">
    <text evidence="2">The sequence shown here is derived from an EMBL/GenBank/DDBJ whole genome shotgun (WGS) entry which is preliminary data.</text>
</comment>
<dbReference type="RefSeq" id="WP_212660018.1">
    <property type="nucleotide sequence ID" value="NZ_JAGXTP010000003.1"/>
</dbReference>
<dbReference type="PANTHER" id="PTHR36503">
    <property type="entry name" value="BLR2520 PROTEIN"/>
    <property type="match status" value="1"/>
</dbReference>
<dbReference type="SUPFAM" id="SSF54593">
    <property type="entry name" value="Glyoxalase/Bleomycin resistance protein/Dihydroxybiphenyl dioxygenase"/>
    <property type="match status" value="1"/>
</dbReference>
<dbReference type="AlphaFoldDB" id="A0A942E962"/>
<evidence type="ECO:0000313" key="3">
    <source>
        <dbReference type="Proteomes" id="UP000678281"/>
    </source>
</evidence>
<dbReference type="Gene3D" id="3.10.180.10">
    <property type="entry name" value="2,3-Dihydroxybiphenyl 1,2-Dioxygenase, domain 1"/>
    <property type="match status" value="1"/>
</dbReference>
<dbReference type="Proteomes" id="UP000678281">
    <property type="component" value="Unassembled WGS sequence"/>
</dbReference>
<dbReference type="PANTHER" id="PTHR36503:SF2">
    <property type="entry name" value="BLR2408 PROTEIN"/>
    <property type="match status" value="1"/>
</dbReference>
<organism evidence="2 3">
    <name type="scientific">Devosia litorisediminis</name>
    <dbReference type="NCBI Taxonomy" id="2829817"/>
    <lineage>
        <taxon>Bacteria</taxon>
        <taxon>Pseudomonadati</taxon>
        <taxon>Pseudomonadota</taxon>
        <taxon>Alphaproteobacteria</taxon>
        <taxon>Hyphomicrobiales</taxon>
        <taxon>Devosiaceae</taxon>
        <taxon>Devosia</taxon>
    </lineage>
</organism>
<dbReference type="InterPro" id="IPR037523">
    <property type="entry name" value="VOC_core"/>
</dbReference>
<protein>
    <submittedName>
        <fullName evidence="2">Lactoylglutathione lyase</fullName>
    </submittedName>
</protein>
<proteinExistence type="predicted"/>
<gene>
    <name evidence="2" type="ORF">KD146_16995</name>
</gene>
<keyword evidence="2" id="KW-0456">Lyase</keyword>
<dbReference type="Pfam" id="PF22677">
    <property type="entry name" value="Ble-like_N"/>
    <property type="match status" value="1"/>
</dbReference>
<reference evidence="2" key="1">
    <citation type="submission" date="2021-04" db="EMBL/GenBank/DDBJ databases">
        <title>Devosia litorisediminis sp. nov., isolated from a sand dune.</title>
        <authorList>
            <person name="Park S."/>
            <person name="Yoon J.-H."/>
        </authorList>
    </citation>
    <scope>NUCLEOTIDE SEQUENCE</scope>
    <source>
        <strain evidence="2">BSSL-BM10</strain>
    </source>
</reference>